<dbReference type="RefSeq" id="XP_009227572.1">
    <property type="nucleotide sequence ID" value="XM_009229308.1"/>
</dbReference>
<reference evidence="4" key="1">
    <citation type="submission" date="2010-07" db="EMBL/GenBank/DDBJ databases">
        <title>The genome sequence of Gaeumannomyces graminis var. tritici strain R3-111a-1.</title>
        <authorList>
            <consortium name="The Broad Institute Genome Sequencing Platform"/>
            <person name="Ma L.-J."/>
            <person name="Dead R."/>
            <person name="Young S."/>
            <person name="Zeng Q."/>
            <person name="Koehrsen M."/>
            <person name="Alvarado L."/>
            <person name="Berlin A."/>
            <person name="Chapman S.B."/>
            <person name="Chen Z."/>
            <person name="Freedman E."/>
            <person name="Gellesch M."/>
            <person name="Goldberg J."/>
            <person name="Griggs A."/>
            <person name="Gujja S."/>
            <person name="Heilman E.R."/>
            <person name="Heiman D."/>
            <person name="Hepburn T."/>
            <person name="Howarth C."/>
            <person name="Jen D."/>
            <person name="Larson L."/>
            <person name="Mehta T."/>
            <person name="Neiman D."/>
            <person name="Pearson M."/>
            <person name="Roberts A."/>
            <person name="Saif S."/>
            <person name="Shea T."/>
            <person name="Shenoy N."/>
            <person name="Sisk P."/>
            <person name="Stolte C."/>
            <person name="Sykes S."/>
            <person name="Walk T."/>
            <person name="White J."/>
            <person name="Yandava C."/>
            <person name="Haas B."/>
            <person name="Nusbaum C."/>
            <person name="Birren B."/>
        </authorList>
    </citation>
    <scope>NUCLEOTIDE SEQUENCE [LARGE SCALE GENOMIC DNA]</scope>
    <source>
        <strain evidence="4">R3-111a-1</strain>
    </source>
</reference>
<reference evidence="3" key="4">
    <citation type="journal article" date="2015" name="G3 (Bethesda)">
        <title>Genome sequences of three phytopathogenic species of the Magnaporthaceae family of fungi.</title>
        <authorList>
            <person name="Okagaki L.H."/>
            <person name="Nunes C.C."/>
            <person name="Sailsbery J."/>
            <person name="Clay B."/>
            <person name="Brown D."/>
            <person name="John T."/>
            <person name="Oh Y."/>
            <person name="Young N."/>
            <person name="Fitzgerald M."/>
            <person name="Haas B.J."/>
            <person name="Zeng Q."/>
            <person name="Young S."/>
            <person name="Adiconis X."/>
            <person name="Fan L."/>
            <person name="Levin J.Z."/>
            <person name="Mitchell T.K."/>
            <person name="Okubara P.A."/>
            <person name="Farman M.L."/>
            <person name="Kohn L.M."/>
            <person name="Birren B."/>
            <person name="Ma L.-J."/>
            <person name="Dean R.A."/>
        </authorList>
    </citation>
    <scope>NUCLEOTIDE SEQUENCE</scope>
    <source>
        <strain evidence="3">R3-111a-1</strain>
    </source>
</reference>
<reference evidence="2" key="2">
    <citation type="submission" date="2010-07" db="EMBL/GenBank/DDBJ databases">
        <authorList>
            <consortium name="The Broad Institute Genome Sequencing Platform"/>
            <consortium name="Broad Institute Genome Sequencing Center for Infectious Disease"/>
            <person name="Ma L.-J."/>
            <person name="Dead R."/>
            <person name="Young S."/>
            <person name="Zeng Q."/>
            <person name="Koehrsen M."/>
            <person name="Alvarado L."/>
            <person name="Berlin A."/>
            <person name="Chapman S.B."/>
            <person name="Chen Z."/>
            <person name="Freedman E."/>
            <person name="Gellesch M."/>
            <person name="Goldberg J."/>
            <person name="Griggs A."/>
            <person name="Gujja S."/>
            <person name="Heilman E.R."/>
            <person name="Heiman D."/>
            <person name="Hepburn T."/>
            <person name="Howarth C."/>
            <person name="Jen D."/>
            <person name="Larson L."/>
            <person name="Mehta T."/>
            <person name="Neiman D."/>
            <person name="Pearson M."/>
            <person name="Roberts A."/>
            <person name="Saif S."/>
            <person name="Shea T."/>
            <person name="Shenoy N."/>
            <person name="Sisk P."/>
            <person name="Stolte C."/>
            <person name="Sykes S."/>
            <person name="Walk T."/>
            <person name="White J."/>
            <person name="Yandava C."/>
            <person name="Haas B."/>
            <person name="Nusbaum C."/>
            <person name="Birren B."/>
        </authorList>
    </citation>
    <scope>NUCLEOTIDE SEQUENCE</scope>
    <source>
        <strain evidence="2">R3-111a-1</strain>
    </source>
</reference>
<name>J3PD49_GAET3</name>
<dbReference type="EnsemblFungi" id="EJT70394">
    <property type="protein sequence ID" value="EJT70394"/>
    <property type="gene ID" value="GGTG_11418"/>
</dbReference>
<evidence type="ECO:0000313" key="2">
    <source>
        <dbReference type="EMBL" id="EJT70394.1"/>
    </source>
</evidence>
<accession>J3PD49</accession>
<dbReference type="EMBL" id="GL385401">
    <property type="protein sequence ID" value="EJT70394.1"/>
    <property type="molecule type" value="Genomic_DNA"/>
</dbReference>
<feature type="compositionally biased region" description="Polar residues" evidence="1">
    <location>
        <begin position="56"/>
        <end position="66"/>
    </location>
</feature>
<dbReference type="VEuPathDB" id="FungiDB:GGTG_11418"/>
<sequence length="283" mass="30956">MLSALNSFAISYTPSNPLLATPWCYKLVLHDILTVEYRYSPPMSSVWRYTGLASQDQRLPRTPSNTKHARKKPLPRVPSPPLLNKQSHALVAPMSSPPYLLVCSPHGSSDLDSSIPFSEPPYARPVPALTQSHSSQDAPRGAARRVDQTRLPTPSPGEKAERALLFDHLPPHALGHTLLDSQGTPAHWLAGNHPRYEPPLGKTGWRKHIYGTASGPKRRAHAWSPLVARLAPRAAGRSPMARPINRNVQPMCVHVGVVGVLRLSALGALTVPKCYRSARAVLK</sequence>
<reference evidence="3" key="5">
    <citation type="submission" date="2018-04" db="UniProtKB">
        <authorList>
            <consortium name="EnsemblFungi"/>
        </authorList>
    </citation>
    <scope>IDENTIFICATION</scope>
    <source>
        <strain evidence="3">R3-111a-1</strain>
    </source>
</reference>
<dbReference type="GeneID" id="20351876"/>
<keyword evidence="4" id="KW-1185">Reference proteome</keyword>
<evidence type="ECO:0000256" key="1">
    <source>
        <dbReference type="SAM" id="MobiDB-lite"/>
    </source>
</evidence>
<evidence type="ECO:0000313" key="3">
    <source>
        <dbReference type="EnsemblFungi" id="EJT70394"/>
    </source>
</evidence>
<gene>
    <name evidence="3" type="primary">20351876</name>
    <name evidence="2" type="ORF">GGTG_11418</name>
</gene>
<feature type="region of interest" description="Disordered" evidence="1">
    <location>
        <begin position="56"/>
        <end position="82"/>
    </location>
</feature>
<proteinExistence type="predicted"/>
<evidence type="ECO:0000313" key="4">
    <source>
        <dbReference type="Proteomes" id="UP000006039"/>
    </source>
</evidence>
<dbReference type="AlphaFoldDB" id="J3PD49"/>
<organism evidence="2">
    <name type="scientific">Gaeumannomyces tritici (strain R3-111a-1)</name>
    <name type="common">Wheat and barley take-all root rot fungus</name>
    <name type="synonym">Gaeumannomyces graminis var. tritici</name>
    <dbReference type="NCBI Taxonomy" id="644352"/>
    <lineage>
        <taxon>Eukaryota</taxon>
        <taxon>Fungi</taxon>
        <taxon>Dikarya</taxon>
        <taxon>Ascomycota</taxon>
        <taxon>Pezizomycotina</taxon>
        <taxon>Sordariomycetes</taxon>
        <taxon>Sordariomycetidae</taxon>
        <taxon>Magnaporthales</taxon>
        <taxon>Magnaporthaceae</taxon>
        <taxon>Gaeumannomyces</taxon>
    </lineage>
</organism>
<dbReference type="HOGENOM" id="CLU_983671_0_0_1"/>
<protein>
    <submittedName>
        <fullName evidence="2 3">Uncharacterized protein</fullName>
    </submittedName>
</protein>
<feature type="region of interest" description="Disordered" evidence="1">
    <location>
        <begin position="112"/>
        <end position="157"/>
    </location>
</feature>
<dbReference type="Proteomes" id="UP000006039">
    <property type="component" value="Unassembled WGS sequence"/>
</dbReference>
<reference evidence="2" key="3">
    <citation type="submission" date="2010-09" db="EMBL/GenBank/DDBJ databases">
        <title>Annotation of Gaeumannomyces graminis var. tritici R3-111a-1.</title>
        <authorList>
            <consortium name="The Broad Institute Genome Sequencing Platform"/>
            <person name="Ma L.-J."/>
            <person name="Dead R."/>
            <person name="Young S.K."/>
            <person name="Zeng Q."/>
            <person name="Gargeya S."/>
            <person name="Fitzgerald M."/>
            <person name="Haas B."/>
            <person name="Abouelleil A."/>
            <person name="Alvarado L."/>
            <person name="Arachchi H.M."/>
            <person name="Berlin A."/>
            <person name="Brown A."/>
            <person name="Chapman S.B."/>
            <person name="Chen Z."/>
            <person name="Dunbar C."/>
            <person name="Freedman E."/>
            <person name="Gearin G."/>
            <person name="Gellesch M."/>
            <person name="Goldberg J."/>
            <person name="Griggs A."/>
            <person name="Gujja S."/>
            <person name="Heiman D."/>
            <person name="Howarth C."/>
            <person name="Larson L."/>
            <person name="Lui A."/>
            <person name="MacDonald P.J.P."/>
            <person name="Mehta T."/>
            <person name="Montmayeur A."/>
            <person name="Murphy C."/>
            <person name="Neiman D."/>
            <person name="Pearson M."/>
            <person name="Priest M."/>
            <person name="Roberts A."/>
            <person name="Saif S."/>
            <person name="Shea T."/>
            <person name="Shenoy N."/>
            <person name="Sisk P."/>
            <person name="Stolte C."/>
            <person name="Sykes S."/>
            <person name="Yandava C."/>
            <person name="Wortman J."/>
            <person name="Nusbaum C."/>
            <person name="Birren B."/>
        </authorList>
    </citation>
    <scope>NUCLEOTIDE SEQUENCE</scope>
    <source>
        <strain evidence="2">R3-111a-1</strain>
    </source>
</reference>